<dbReference type="Gramene" id="EFJ17444">
    <property type="protein sequence ID" value="EFJ17444"/>
    <property type="gene ID" value="SELMODRAFT_154638"/>
</dbReference>
<dbReference type="Gene3D" id="3.30.40.10">
    <property type="entry name" value="Zinc/RING finger domain, C3HC4 (zinc finger)"/>
    <property type="match status" value="1"/>
</dbReference>
<dbReference type="EMBL" id="GL377614">
    <property type="protein sequence ID" value="EFJ17444.1"/>
    <property type="molecule type" value="Genomic_DNA"/>
</dbReference>
<dbReference type="FunCoup" id="D8SE52">
    <property type="interactions" value="2511"/>
</dbReference>
<proteinExistence type="predicted"/>
<dbReference type="PROSITE" id="PS00518">
    <property type="entry name" value="ZF_RING_1"/>
    <property type="match status" value="1"/>
</dbReference>
<dbReference type="GO" id="GO:0003697">
    <property type="term" value="F:single-stranded DNA binding"/>
    <property type="evidence" value="ECO:0007669"/>
    <property type="project" value="InterPro"/>
</dbReference>
<dbReference type="PROSITE" id="PS50089">
    <property type="entry name" value="ZF_RING_2"/>
    <property type="match status" value="1"/>
</dbReference>
<dbReference type="InterPro" id="IPR001841">
    <property type="entry name" value="Znf_RING"/>
</dbReference>
<gene>
    <name evidence="7" type="ORF">SELMODRAFT_154638</name>
</gene>
<evidence type="ECO:0000256" key="2">
    <source>
        <dbReference type="ARBA" id="ARBA00022771"/>
    </source>
</evidence>
<dbReference type="Proteomes" id="UP000001514">
    <property type="component" value="Unassembled WGS sequence"/>
</dbReference>
<evidence type="ECO:0000256" key="1">
    <source>
        <dbReference type="ARBA" id="ARBA00022723"/>
    </source>
</evidence>
<dbReference type="InParanoid" id="D8SE52"/>
<dbReference type="HOGENOM" id="CLU_050147_0_0_1"/>
<dbReference type="SUPFAM" id="SSF57850">
    <property type="entry name" value="RING/U-box"/>
    <property type="match status" value="1"/>
</dbReference>
<evidence type="ECO:0000256" key="4">
    <source>
        <dbReference type="PROSITE-ProRule" id="PRU00175"/>
    </source>
</evidence>
<dbReference type="InterPro" id="IPR013083">
    <property type="entry name" value="Znf_RING/FYVE/PHD"/>
</dbReference>
<dbReference type="eggNOG" id="ENOG502QW0D">
    <property type="taxonomic scope" value="Eukaryota"/>
</dbReference>
<dbReference type="SUPFAM" id="SSF48452">
    <property type="entry name" value="TPR-like"/>
    <property type="match status" value="1"/>
</dbReference>
<dbReference type="AlphaFoldDB" id="D8SE52"/>
<name>D8SE52_SELML</name>
<sequence>MACPFGGATHEVSDSSPKCPLGYDTASFKLGPLSCLVCRALLFKAARCLPCRHVFCSACIARFSDCPLCGVDISGLEEDGELQKLVDQFIQGHARVRRQQQQQEEGPVVYEDASLARGSFLLQHAMRAFQAQNLESSKARLDLCVEDTREMMETKGASAEVCSQHGAVLGLLGDCLRAMGDLDGAMDKYAESVSVLQAITGVDVNAEIVHALSVSLNKLGDLKYYADDLECALALYKQALQVRDRAQAGRNDLSAESIDVVVSLAKVADVQRAMGRDSEAAEGFTAAITRLEHLTCPPSPRDESLNKRRASVLGFLHAQQQQQQQQETKAKKKQAQAP</sequence>
<evidence type="ECO:0000259" key="6">
    <source>
        <dbReference type="PROSITE" id="PS50089"/>
    </source>
</evidence>
<dbReference type="GO" id="GO:0008270">
    <property type="term" value="F:zinc ion binding"/>
    <property type="evidence" value="ECO:0007669"/>
    <property type="project" value="UniProtKB-KW"/>
</dbReference>
<evidence type="ECO:0000313" key="7">
    <source>
        <dbReference type="EMBL" id="EFJ17444.1"/>
    </source>
</evidence>
<dbReference type="InterPro" id="IPR017907">
    <property type="entry name" value="Znf_RING_CS"/>
</dbReference>
<reference evidence="7 8" key="1">
    <citation type="journal article" date="2011" name="Science">
        <title>The Selaginella genome identifies genetic changes associated with the evolution of vascular plants.</title>
        <authorList>
            <person name="Banks J.A."/>
            <person name="Nishiyama T."/>
            <person name="Hasebe M."/>
            <person name="Bowman J.L."/>
            <person name="Gribskov M."/>
            <person name="dePamphilis C."/>
            <person name="Albert V.A."/>
            <person name="Aono N."/>
            <person name="Aoyama T."/>
            <person name="Ambrose B.A."/>
            <person name="Ashton N.W."/>
            <person name="Axtell M.J."/>
            <person name="Barker E."/>
            <person name="Barker M.S."/>
            <person name="Bennetzen J.L."/>
            <person name="Bonawitz N.D."/>
            <person name="Chapple C."/>
            <person name="Cheng C."/>
            <person name="Correa L.G."/>
            <person name="Dacre M."/>
            <person name="DeBarry J."/>
            <person name="Dreyer I."/>
            <person name="Elias M."/>
            <person name="Engstrom E.M."/>
            <person name="Estelle M."/>
            <person name="Feng L."/>
            <person name="Finet C."/>
            <person name="Floyd S.K."/>
            <person name="Frommer W.B."/>
            <person name="Fujita T."/>
            <person name="Gramzow L."/>
            <person name="Gutensohn M."/>
            <person name="Harholt J."/>
            <person name="Hattori M."/>
            <person name="Heyl A."/>
            <person name="Hirai T."/>
            <person name="Hiwatashi Y."/>
            <person name="Ishikawa M."/>
            <person name="Iwata M."/>
            <person name="Karol K.G."/>
            <person name="Koehler B."/>
            <person name="Kolukisaoglu U."/>
            <person name="Kubo M."/>
            <person name="Kurata T."/>
            <person name="Lalonde S."/>
            <person name="Li K."/>
            <person name="Li Y."/>
            <person name="Litt A."/>
            <person name="Lyons E."/>
            <person name="Manning G."/>
            <person name="Maruyama T."/>
            <person name="Michael T.P."/>
            <person name="Mikami K."/>
            <person name="Miyazaki S."/>
            <person name="Morinaga S."/>
            <person name="Murata T."/>
            <person name="Mueller-Roeber B."/>
            <person name="Nelson D.R."/>
            <person name="Obara M."/>
            <person name="Oguri Y."/>
            <person name="Olmstead R.G."/>
            <person name="Onodera N."/>
            <person name="Petersen B.L."/>
            <person name="Pils B."/>
            <person name="Prigge M."/>
            <person name="Rensing S.A."/>
            <person name="Riano-Pachon D.M."/>
            <person name="Roberts A.W."/>
            <person name="Sato Y."/>
            <person name="Scheller H.V."/>
            <person name="Schulz B."/>
            <person name="Schulz C."/>
            <person name="Shakirov E.V."/>
            <person name="Shibagaki N."/>
            <person name="Shinohara N."/>
            <person name="Shippen D.E."/>
            <person name="Soerensen I."/>
            <person name="Sotooka R."/>
            <person name="Sugimoto N."/>
            <person name="Sugita M."/>
            <person name="Sumikawa N."/>
            <person name="Tanurdzic M."/>
            <person name="Theissen G."/>
            <person name="Ulvskov P."/>
            <person name="Wakazuki S."/>
            <person name="Weng J.K."/>
            <person name="Willats W.W."/>
            <person name="Wipf D."/>
            <person name="Wolf P.G."/>
            <person name="Yang L."/>
            <person name="Zimmer A.D."/>
            <person name="Zhu Q."/>
            <person name="Mitros T."/>
            <person name="Hellsten U."/>
            <person name="Loque D."/>
            <person name="Otillar R."/>
            <person name="Salamov A."/>
            <person name="Schmutz J."/>
            <person name="Shapiro H."/>
            <person name="Lindquist E."/>
            <person name="Lucas S."/>
            <person name="Rokhsar D."/>
            <person name="Grigoriev I.V."/>
        </authorList>
    </citation>
    <scope>NUCLEOTIDE SEQUENCE [LARGE SCALE GENOMIC DNA]</scope>
</reference>
<dbReference type="GO" id="GO:0006513">
    <property type="term" value="P:protein monoubiquitination"/>
    <property type="evidence" value="ECO:0007669"/>
    <property type="project" value="InterPro"/>
</dbReference>
<feature type="domain" description="RING-type" evidence="6">
    <location>
        <begin position="35"/>
        <end position="69"/>
    </location>
</feature>
<keyword evidence="8" id="KW-1185">Reference proteome</keyword>
<evidence type="ECO:0000313" key="8">
    <source>
        <dbReference type="Proteomes" id="UP000001514"/>
    </source>
</evidence>
<dbReference type="InterPro" id="IPR011990">
    <property type="entry name" value="TPR-like_helical_dom_sf"/>
</dbReference>
<dbReference type="GO" id="GO:0061630">
    <property type="term" value="F:ubiquitin protein ligase activity"/>
    <property type="evidence" value="ECO:0007669"/>
    <property type="project" value="InterPro"/>
</dbReference>
<feature type="region of interest" description="Disordered" evidence="5">
    <location>
        <begin position="316"/>
        <end position="338"/>
    </location>
</feature>
<keyword evidence="3" id="KW-0862">Zinc</keyword>
<dbReference type="OMA" id="GCPMSKE"/>
<accession>D8SE52</accession>
<dbReference type="OrthoDB" id="1305878at2759"/>
<dbReference type="GO" id="GO:0005737">
    <property type="term" value="C:cytoplasm"/>
    <property type="evidence" value="ECO:0007669"/>
    <property type="project" value="UniProtKB-ARBA"/>
</dbReference>
<dbReference type="KEGG" id="smo:SELMODRAFT_154638"/>
<organism evidence="8">
    <name type="scientific">Selaginella moellendorffii</name>
    <name type="common">Spikemoss</name>
    <dbReference type="NCBI Taxonomy" id="88036"/>
    <lineage>
        <taxon>Eukaryota</taxon>
        <taxon>Viridiplantae</taxon>
        <taxon>Streptophyta</taxon>
        <taxon>Embryophyta</taxon>
        <taxon>Tracheophyta</taxon>
        <taxon>Lycopodiopsida</taxon>
        <taxon>Selaginellales</taxon>
        <taxon>Selaginellaceae</taxon>
        <taxon>Selaginella</taxon>
    </lineage>
</organism>
<protein>
    <recommendedName>
        <fullName evidence="6">RING-type domain-containing protein</fullName>
    </recommendedName>
</protein>
<dbReference type="PANTHER" id="PTHR14134">
    <property type="entry name" value="E3 UBIQUITIN-PROTEIN LIGASE RAD18"/>
    <property type="match status" value="1"/>
</dbReference>
<dbReference type="Gene3D" id="1.25.40.10">
    <property type="entry name" value="Tetratricopeptide repeat domain"/>
    <property type="match status" value="1"/>
</dbReference>
<feature type="compositionally biased region" description="Low complexity" evidence="5">
    <location>
        <begin position="318"/>
        <end position="327"/>
    </location>
</feature>
<dbReference type="SMART" id="SM00184">
    <property type="entry name" value="RING"/>
    <property type="match status" value="1"/>
</dbReference>
<keyword evidence="2 4" id="KW-0863">Zinc-finger</keyword>
<evidence type="ECO:0000256" key="3">
    <source>
        <dbReference type="ARBA" id="ARBA00022833"/>
    </source>
</evidence>
<dbReference type="InterPro" id="IPR039577">
    <property type="entry name" value="Rad18"/>
</dbReference>
<dbReference type="GO" id="GO:0006301">
    <property type="term" value="P:DNA damage tolerance"/>
    <property type="evidence" value="ECO:0007669"/>
    <property type="project" value="InterPro"/>
</dbReference>
<evidence type="ECO:0000256" key="5">
    <source>
        <dbReference type="SAM" id="MobiDB-lite"/>
    </source>
</evidence>
<dbReference type="PANTHER" id="PTHR14134:SF4">
    <property type="entry name" value="PROTEIN NCA1"/>
    <property type="match status" value="1"/>
</dbReference>
<keyword evidence="1" id="KW-0479">Metal-binding</keyword>